<protein>
    <recommendedName>
        <fullName evidence="3">DUF4868 domain-containing protein</fullName>
    </recommendedName>
</protein>
<reference evidence="1 2" key="1">
    <citation type="submission" date="2020-08" db="EMBL/GenBank/DDBJ databases">
        <title>Genomic Encyclopedia of Type Strains, Phase IV (KMG-IV): sequencing the most valuable type-strain genomes for metagenomic binning, comparative biology and taxonomic classification.</title>
        <authorList>
            <person name="Goeker M."/>
        </authorList>
    </citation>
    <scope>NUCLEOTIDE SEQUENCE [LARGE SCALE GENOMIC DNA]</scope>
    <source>
        <strain evidence="1 2">DSM 25481</strain>
    </source>
</reference>
<dbReference type="EMBL" id="JACIDR010000003">
    <property type="protein sequence ID" value="MBB3973731.1"/>
    <property type="molecule type" value="Genomic_DNA"/>
</dbReference>
<dbReference type="AlphaFoldDB" id="A0A7W6CZ62"/>
<dbReference type="Proteomes" id="UP000528964">
    <property type="component" value="Unassembled WGS sequence"/>
</dbReference>
<dbReference type="Pfam" id="PF16162">
    <property type="entry name" value="KwaB"/>
    <property type="match status" value="1"/>
</dbReference>
<name>A0A7W6CZ62_9HYPH</name>
<accession>A0A7W6CZ62</accession>
<proteinExistence type="predicted"/>
<keyword evidence="2" id="KW-1185">Reference proteome</keyword>
<organism evidence="1 2">
    <name type="scientific">Hansschlegelia beijingensis</name>
    <dbReference type="NCBI Taxonomy" id="1133344"/>
    <lineage>
        <taxon>Bacteria</taxon>
        <taxon>Pseudomonadati</taxon>
        <taxon>Pseudomonadota</taxon>
        <taxon>Alphaproteobacteria</taxon>
        <taxon>Hyphomicrobiales</taxon>
        <taxon>Methylopilaceae</taxon>
        <taxon>Hansschlegelia</taxon>
    </lineage>
</organism>
<comment type="caution">
    <text evidence="1">The sequence shown here is derived from an EMBL/GenBank/DDBJ whole genome shotgun (WGS) entry which is preliminary data.</text>
</comment>
<sequence length="307" mass="35046">MPDLAKLKAFDIDGASLSLWVFKKRVPKGAAPIYTGRWAEIGDDLTTEIKRVTATSIARIEEVIEYSHLAQNHETSVLTISTAETHAGLLKDKAAAQQENKRVRNSADLENIEFYAFRFVKDETVLYAIRKADQSWKTRKRRDIVSVVLQNHELVLDRTPSFNISKAVDFFVYDEAIFIAAKQNFESVLAYKAGHQDDFVEMQAEDAFKGAFVDLEEIVKFVGDNKIQLRRISAIRQKGHYKDRVFMDNLRRLYKENGLNIVFDGSGKIVPSEETCRDIFQALLDHRLGSDFSRRKYDVPDTSSVTV</sequence>
<gene>
    <name evidence="1" type="ORF">GGR24_002401</name>
</gene>
<dbReference type="RefSeq" id="WP_183395577.1">
    <property type="nucleotide sequence ID" value="NZ_JACIDR010000003.1"/>
</dbReference>
<evidence type="ECO:0000313" key="1">
    <source>
        <dbReference type="EMBL" id="MBB3973731.1"/>
    </source>
</evidence>
<evidence type="ECO:0000313" key="2">
    <source>
        <dbReference type="Proteomes" id="UP000528964"/>
    </source>
</evidence>
<dbReference type="InterPro" id="IPR032359">
    <property type="entry name" value="KwaB-like"/>
</dbReference>
<evidence type="ECO:0008006" key="3">
    <source>
        <dbReference type="Google" id="ProtNLM"/>
    </source>
</evidence>